<keyword evidence="2" id="KW-0677">Repeat</keyword>
<dbReference type="KEGG" id="nve:5520446"/>
<dbReference type="AlphaFoldDB" id="A7RKB5"/>
<feature type="domain" description="EF-hand" evidence="4">
    <location>
        <begin position="58"/>
        <end position="82"/>
    </location>
</feature>
<keyword evidence="1" id="KW-0479">Metal-binding</keyword>
<evidence type="ECO:0000313" key="5">
    <source>
        <dbReference type="EMBL" id="EDO48219.1"/>
    </source>
</evidence>
<dbReference type="SMART" id="SM00054">
    <property type="entry name" value="EFh"/>
    <property type="match status" value="4"/>
</dbReference>
<dbReference type="InParanoid" id="A7RKB5"/>
<dbReference type="OrthoDB" id="26525at2759"/>
<evidence type="ECO:0000256" key="3">
    <source>
        <dbReference type="ARBA" id="ARBA00022837"/>
    </source>
</evidence>
<keyword evidence="6" id="KW-1185">Reference proteome</keyword>
<dbReference type="Pfam" id="PF13499">
    <property type="entry name" value="EF-hand_7"/>
    <property type="match status" value="2"/>
</dbReference>
<dbReference type="InterPro" id="IPR011992">
    <property type="entry name" value="EF-hand-dom_pair"/>
</dbReference>
<dbReference type="InterPro" id="IPR018247">
    <property type="entry name" value="EF_Hand_1_Ca_BS"/>
</dbReference>
<protein>
    <recommendedName>
        <fullName evidence="4">EF-hand domain-containing protein</fullName>
    </recommendedName>
</protein>
<dbReference type="PhylomeDB" id="A7RKB5"/>
<dbReference type="HOGENOM" id="CLU_061288_20_3_1"/>
<dbReference type="EMBL" id="DS469515">
    <property type="protein sequence ID" value="EDO48219.1"/>
    <property type="molecule type" value="Genomic_DNA"/>
</dbReference>
<feature type="domain" description="EF-hand" evidence="4">
    <location>
        <begin position="127"/>
        <end position="162"/>
    </location>
</feature>
<evidence type="ECO:0000259" key="4">
    <source>
        <dbReference type="PROSITE" id="PS50222"/>
    </source>
</evidence>
<dbReference type="Gene3D" id="1.10.238.10">
    <property type="entry name" value="EF-hand"/>
    <property type="match status" value="2"/>
</dbReference>
<dbReference type="PANTHER" id="PTHR45942">
    <property type="entry name" value="PROTEIN PHOSPATASE 3 REGULATORY SUBUNIT B ALPHA ISOFORM TYPE 1"/>
    <property type="match status" value="1"/>
</dbReference>
<evidence type="ECO:0000313" key="6">
    <source>
        <dbReference type="Proteomes" id="UP000001593"/>
    </source>
</evidence>
<dbReference type="GO" id="GO:0005509">
    <property type="term" value="F:calcium ion binding"/>
    <property type="evidence" value="ECO:0007669"/>
    <property type="project" value="InterPro"/>
</dbReference>
<evidence type="ECO:0000256" key="1">
    <source>
        <dbReference type="ARBA" id="ARBA00022723"/>
    </source>
</evidence>
<dbReference type="OMA" id="FQELINW"/>
<dbReference type="PROSITE" id="PS50222">
    <property type="entry name" value="EF_HAND_2"/>
    <property type="match status" value="3"/>
</dbReference>
<feature type="domain" description="EF-hand" evidence="4">
    <location>
        <begin position="12"/>
        <end position="47"/>
    </location>
</feature>
<dbReference type="PROSITE" id="PS00018">
    <property type="entry name" value="EF_HAND_1"/>
    <property type="match status" value="2"/>
</dbReference>
<accession>A7RKB5</accession>
<proteinExistence type="predicted"/>
<keyword evidence="3" id="KW-0106">Calcium</keyword>
<dbReference type="eggNOG" id="KOG0027">
    <property type="taxonomic scope" value="Eukaryota"/>
</dbReference>
<organism evidence="5 6">
    <name type="scientific">Nematostella vectensis</name>
    <name type="common">Starlet sea anemone</name>
    <dbReference type="NCBI Taxonomy" id="45351"/>
    <lineage>
        <taxon>Eukaryota</taxon>
        <taxon>Metazoa</taxon>
        <taxon>Cnidaria</taxon>
        <taxon>Anthozoa</taxon>
        <taxon>Hexacorallia</taxon>
        <taxon>Actiniaria</taxon>
        <taxon>Edwardsiidae</taxon>
        <taxon>Nematostella</taxon>
    </lineage>
</organism>
<dbReference type="InterPro" id="IPR002048">
    <property type="entry name" value="EF_hand_dom"/>
</dbReference>
<reference evidence="5 6" key="1">
    <citation type="journal article" date="2007" name="Science">
        <title>Sea anemone genome reveals ancestral eumetazoan gene repertoire and genomic organization.</title>
        <authorList>
            <person name="Putnam N.H."/>
            <person name="Srivastava M."/>
            <person name="Hellsten U."/>
            <person name="Dirks B."/>
            <person name="Chapman J."/>
            <person name="Salamov A."/>
            <person name="Terry A."/>
            <person name="Shapiro H."/>
            <person name="Lindquist E."/>
            <person name="Kapitonov V.V."/>
            <person name="Jurka J."/>
            <person name="Genikhovich G."/>
            <person name="Grigoriev I.V."/>
            <person name="Lucas S.M."/>
            <person name="Steele R.E."/>
            <person name="Finnerty J.R."/>
            <person name="Technau U."/>
            <person name="Martindale M.Q."/>
            <person name="Rokhsar D.S."/>
        </authorList>
    </citation>
    <scope>NUCLEOTIDE SEQUENCE [LARGE SCALE GENOMIC DNA]</scope>
    <source>
        <strain evidence="6">CH2 X CH6</strain>
    </source>
</reference>
<gene>
    <name evidence="5" type="ORF">NEMVEDRAFT_v1g198364</name>
</gene>
<evidence type="ECO:0000256" key="2">
    <source>
        <dbReference type="ARBA" id="ARBA00022737"/>
    </source>
</evidence>
<sequence>MQAGKTFFSTDVPSLVLRSLFNKYDVNGSGYLEEKEVRYLLQVDLGMNPDQTELYSLLLDEDGDNLISFEEFVKWLRSEEKFKNIDDSSRYAILCEAVGFFKRFDVSATNSLDRSEFKMMMDSMGHKHQDDIDRTFKLIDTHVNGRISFREFLQWLNWLPVM</sequence>
<dbReference type="CDD" id="cd00051">
    <property type="entry name" value="EFh"/>
    <property type="match status" value="1"/>
</dbReference>
<dbReference type="SUPFAM" id="SSF47473">
    <property type="entry name" value="EF-hand"/>
    <property type="match status" value="1"/>
</dbReference>
<name>A7RKB5_NEMVE</name>
<dbReference type="STRING" id="45351.A7RKB5"/>
<dbReference type="Proteomes" id="UP000001593">
    <property type="component" value="Unassembled WGS sequence"/>
</dbReference>